<dbReference type="HOGENOM" id="CLU_2269063_0_0_1"/>
<keyword evidence="1" id="KW-0812">Transmembrane</keyword>
<name>A0EC71_PARTE</name>
<dbReference type="OrthoDB" id="283739at2759"/>
<dbReference type="KEGG" id="ptm:GSPATT00025624001"/>
<dbReference type="GO" id="GO:0005524">
    <property type="term" value="F:ATP binding"/>
    <property type="evidence" value="ECO:0007669"/>
    <property type="project" value="InterPro"/>
</dbReference>
<dbReference type="Proteomes" id="UP000000600">
    <property type="component" value="Unassembled WGS sequence"/>
</dbReference>
<keyword evidence="4" id="KW-1185">Reference proteome</keyword>
<reference evidence="3 4" key="1">
    <citation type="journal article" date="2006" name="Nature">
        <title>Global trends of whole-genome duplications revealed by the ciliate Paramecium tetraurelia.</title>
        <authorList>
            <consortium name="Genoscope"/>
            <person name="Aury J.-M."/>
            <person name="Jaillon O."/>
            <person name="Duret L."/>
            <person name="Noel B."/>
            <person name="Jubin C."/>
            <person name="Porcel B.M."/>
            <person name="Segurens B."/>
            <person name="Daubin V."/>
            <person name="Anthouard V."/>
            <person name="Aiach N."/>
            <person name="Arnaiz O."/>
            <person name="Billaut A."/>
            <person name="Beisson J."/>
            <person name="Blanc I."/>
            <person name="Bouhouche K."/>
            <person name="Camara F."/>
            <person name="Duharcourt S."/>
            <person name="Guigo R."/>
            <person name="Gogendeau D."/>
            <person name="Katinka M."/>
            <person name="Keller A.-M."/>
            <person name="Kissmehl R."/>
            <person name="Klotz C."/>
            <person name="Koll F."/>
            <person name="Le Moue A."/>
            <person name="Lepere C."/>
            <person name="Malinsky S."/>
            <person name="Nowacki M."/>
            <person name="Nowak J.K."/>
            <person name="Plattner H."/>
            <person name="Poulain J."/>
            <person name="Ruiz F."/>
            <person name="Serrano V."/>
            <person name="Zagulski M."/>
            <person name="Dessen P."/>
            <person name="Betermier M."/>
            <person name="Weissenbach J."/>
            <person name="Scarpelli C."/>
            <person name="Schachter V."/>
            <person name="Sperling L."/>
            <person name="Meyer E."/>
            <person name="Cohen J."/>
            <person name="Wincker P."/>
        </authorList>
    </citation>
    <scope>NUCLEOTIDE SEQUENCE [LARGE SCALE GENOMIC DNA]</scope>
    <source>
        <strain evidence="3 4">Stock d4-2</strain>
    </source>
</reference>
<evidence type="ECO:0000256" key="1">
    <source>
        <dbReference type="SAM" id="Phobius"/>
    </source>
</evidence>
<dbReference type="GO" id="GO:0004672">
    <property type="term" value="F:protein kinase activity"/>
    <property type="evidence" value="ECO:0007669"/>
    <property type="project" value="InterPro"/>
</dbReference>
<dbReference type="InParanoid" id="A0EC71"/>
<dbReference type="SUPFAM" id="SSF56112">
    <property type="entry name" value="Protein kinase-like (PK-like)"/>
    <property type="match status" value="1"/>
</dbReference>
<dbReference type="GeneID" id="5046070"/>
<protein>
    <recommendedName>
        <fullName evidence="2">Protein kinase domain-containing protein</fullName>
    </recommendedName>
</protein>
<gene>
    <name evidence="3" type="ORF">GSPATT00025624001</name>
</gene>
<dbReference type="PROSITE" id="PS50011">
    <property type="entry name" value="PROTEIN_KINASE_DOM"/>
    <property type="match status" value="1"/>
</dbReference>
<dbReference type="RefSeq" id="XP_001460285.1">
    <property type="nucleotide sequence ID" value="XM_001460248.1"/>
</dbReference>
<dbReference type="InterPro" id="IPR011009">
    <property type="entry name" value="Kinase-like_dom_sf"/>
</dbReference>
<organism evidence="3 4">
    <name type="scientific">Paramecium tetraurelia</name>
    <dbReference type="NCBI Taxonomy" id="5888"/>
    <lineage>
        <taxon>Eukaryota</taxon>
        <taxon>Sar</taxon>
        <taxon>Alveolata</taxon>
        <taxon>Ciliophora</taxon>
        <taxon>Intramacronucleata</taxon>
        <taxon>Oligohymenophorea</taxon>
        <taxon>Peniculida</taxon>
        <taxon>Parameciidae</taxon>
        <taxon>Paramecium</taxon>
    </lineage>
</organism>
<evidence type="ECO:0000259" key="2">
    <source>
        <dbReference type="PROSITE" id="PS50011"/>
    </source>
</evidence>
<evidence type="ECO:0000313" key="3">
    <source>
        <dbReference type="EMBL" id="CAK92888.1"/>
    </source>
</evidence>
<dbReference type="EMBL" id="CT868670">
    <property type="protein sequence ID" value="CAK92888.1"/>
    <property type="molecule type" value="Genomic_DNA"/>
</dbReference>
<accession>A0EC71</accession>
<keyword evidence="1" id="KW-0472">Membrane</keyword>
<sequence>MHRRIGTPGFMAPQIFKTKQNDQQIDVFSLGVIFYYTVFGRMLFGTNFNEALSKNEQGEIEYPDYCKISISGLQLMKIMLLFEKTRKKDVPRFKLQIITGLQT</sequence>
<dbReference type="AlphaFoldDB" id="A0EC71"/>
<dbReference type="Pfam" id="PF00069">
    <property type="entry name" value="Pkinase"/>
    <property type="match status" value="1"/>
</dbReference>
<dbReference type="Gene3D" id="1.10.510.10">
    <property type="entry name" value="Transferase(Phosphotransferase) domain 1"/>
    <property type="match status" value="1"/>
</dbReference>
<evidence type="ECO:0000313" key="4">
    <source>
        <dbReference type="Proteomes" id="UP000000600"/>
    </source>
</evidence>
<feature type="domain" description="Protein kinase" evidence="2">
    <location>
        <begin position="1"/>
        <end position="103"/>
    </location>
</feature>
<dbReference type="InterPro" id="IPR000719">
    <property type="entry name" value="Prot_kinase_dom"/>
</dbReference>
<feature type="transmembrane region" description="Helical" evidence="1">
    <location>
        <begin position="27"/>
        <end position="44"/>
    </location>
</feature>
<proteinExistence type="predicted"/>
<keyword evidence="1" id="KW-1133">Transmembrane helix</keyword>